<feature type="coiled-coil region" evidence="1">
    <location>
        <begin position="157"/>
        <end position="184"/>
    </location>
</feature>
<dbReference type="AlphaFoldDB" id="A0A428NWU8"/>
<keyword evidence="1" id="KW-0175">Coiled coil</keyword>
<dbReference type="EMBL" id="NKCI01000267">
    <property type="protein sequence ID" value="RSL45288.1"/>
    <property type="molecule type" value="Genomic_DNA"/>
</dbReference>
<name>A0A428NWU8_9HYPO</name>
<organism evidence="2 3">
    <name type="scientific">Fusarium duplospermum</name>
    <dbReference type="NCBI Taxonomy" id="1325734"/>
    <lineage>
        <taxon>Eukaryota</taxon>
        <taxon>Fungi</taxon>
        <taxon>Dikarya</taxon>
        <taxon>Ascomycota</taxon>
        <taxon>Pezizomycotina</taxon>
        <taxon>Sordariomycetes</taxon>
        <taxon>Hypocreomycetidae</taxon>
        <taxon>Hypocreales</taxon>
        <taxon>Nectriaceae</taxon>
        <taxon>Fusarium</taxon>
        <taxon>Fusarium solani species complex</taxon>
    </lineage>
</organism>
<accession>A0A428NWU8</accession>
<proteinExistence type="predicted"/>
<comment type="caution">
    <text evidence="2">The sequence shown here is derived from an EMBL/GenBank/DDBJ whole genome shotgun (WGS) entry which is preliminary data.</text>
</comment>
<keyword evidence="3" id="KW-1185">Reference proteome</keyword>
<gene>
    <name evidence="2" type="ORF">CEP54_014324</name>
</gene>
<dbReference type="STRING" id="1325734.A0A428NWU8"/>
<dbReference type="Proteomes" id="UP000288168">
    <property type="component" value="Unassembled WGS sequence"/>
</dbReference>
<evidence type="ECO:0000256" key="1">
    <source>
        <dbReference type="SAM" id="Coils"/>
    </source>
</evidence>
<sequence length="335" mass="36751">MDNFVVTLDERETSSLGQNQAIEERRCLVKKCREELAAHIKMRTGITIEPSKVRLITKQSDVYTWAFTAEVAHLFSKNLSDHGLTAHKELCREVGQSFHAVTFAKTAINADHPSIGIYRASTYPPASSVLSAESEAMTQGELGAQTTCQLYSIEESLKAEAASRECLQKELESLSAKHEHLAQRFRQQAEKASQSESMLYKCLQVINQIASLAEEVQQDCRSTEDLSHLGFGALPMIKSSKMPYEILTAPTLAVTAAAVAPRCPVVGSISEGMMASSPLNQSFASADVHETRRSVVGARTVLSFGTNPTPFECTIVALKKENRFYVSAGRTNPFD</sequence>
<protein>
    <submittedName>
        <fullName evidence="2">Uncharacterized protein</fullName>
    </submittedName>
</protein>
<evidence type="ECO:0000313" key="3">
    <source>
        <dbReference type="Proteomes" id="UP000288168"/>
    </source>
</evidence>
<reference evidence="2 3" key="1">
    <citation type="submission" date="2017-06" db="EMBL/GenBank/DDBJ databases">
        <title>Comparative genomic analysis of Ambrosia Fusariam Clade fungi.</title>
        <authorList>
            <person name="Stajich J.E."/>
            <person name="Carrillo J."/>
            <person name="Kijimoto T."/>
            <person name="Eskalen A."/>
            <person name="O'Donnell K."/>
            <person name="Kasson M."/>
        </authorList>
    </citation>
    <scope>NUCLEOTIDE SEQUENCE [LARGE SCALE GENOMIC DNA]</scope>
    <source>
        <strain evidence="2 3">NRRL62584</strain>
    </source>
</reference>
<evidence type="ECO:0000313" key="2">
    <source>
        <dbReference type="EMBL" id="RSL45288.1"/>
    </source>
</evidence>
<dbReference type="OrthoDB" id="5187726at2759"/>